<keyword evidence="1" id="KW-1133">Transmembrane helix</keyword>
<comment type="caution">
    <text evidence="2">The sequence shown here is derived from an EMBL/GenBank/DDBJ whole genome shotgun (WGS) entry which is preliminary data.</text>
</comment>
<evidence type="ECO:0000313" key="2">
    <source>
        <dbReference type="EMBL" id="TRY15326.1"/>
    </source>
</evidence>
<keyword evidence="1" id="KW-0812">Transmembrane</keyword>
<evidence type="ECO:0000256" key="1">
    <source>
        <dbReference type="SAM" id="Phobius"/>
    </source>
</evidence>
<evidence type="ECO:0000313" key="3">
    <source>
        <dbReference type="Proteomes" id="UP000318126"/>
    </source>
</evidence>
<dbReference type="RefSeq" id="WP_143563756.1">
    <property type="nucleotide sequence ID" value="NZ_BMPL01000004.1"/>
</dbReference>
<feature type="transmembrane region" description="Helical" evidence="1">
    <location>
        <begin position="78"/>
        <end position="105"/>
    </location>
</feature>
<organism evidence="2 3">
    <name type="scientific">Shewanella hanedai</name>
    <name type="common">Alteromonas hanedai</name>
    <dbReference type="NCBI Taxonomy" id="25"/>
    <lineage>
        <taxon>Bacteria</taxon>
        <taxon>Pseudomonadati</taxon>
        <taxon>Pseudomonadota</taxon>
        <taxon>Gammaproteobacteria</taxon>
        <taxon>Alteromonadales</taxon>
        <taxon>Shewanellaceae</taxon>
        <taxon>Shewanella</taxon>
    </lineage>
</organism>
<dbReference type="OrthoDB" id="8685152at2"/>
<reference evidence="3" key="1">
    <citation type="submission" date="2019-07" db="EMBL/GenBank/DDBJ databases">
        <title>Shewanella sp. YLB-08 draft genomic sequence.</title>
        <authorList>
            <person name="Yu L."/>
        </authorList>
    </citation>
    <scope>NUCLEOTIDE SEQUENCE [LARGE SCALE GENOMIC DNA]</scope>
    <source>
        <strain evidence="3">JCM 20706</strain>
    </source>
</reference>
<name>A0A553JS90_SHEHA</name>
<gene>
    <name evidence="2" type="ORF">FN961_06570</name>
</gene>
<proteinExistence type="predicted"/>
<accession>A0A553JS90</accession>
<sequence length="110" mass="11897">MALVSCPECEVQVSDSALKCTGCGFQILKLERGFFGKLFKWVFILFNVLMTYLLFSYFGSVGEVVSTSDSEAAQTGAAIGATIGTSMIMGFWVFGDIILGLLVLFTKPKS</sequence>
<evidence type="ECO:0008006" key="4">
    <source>
        <dbReference type="Google" id="ProtNLM"/>
    </source>
</evidence>
<keyword evidence="3" id="KW-1185">Reference proteome</keyword>
<dbReference type="Proteomes" id="UP000318126">
    <property type="component" value="Unassembled WGS sequence"/>
</dbReference>
<protein>
    <recommendedName>
        <fullName evidence="4">Zinc ribbon domain-containing protein</fullName>
    </recommendedName>
</protein>
<dbReference type="AlphaFoldDB" id="A0A553JS90"/>
<feature type="transmembrane region" description="Helical" evidence="1">
    <location>
        <begin position="38"/>
        <end position="58"/>
    </location>
</feature>
<dbReference type="EMBL" id="VKGK01000005">
    <property type="protein sequence ID" value="TRY15326.1"/>
    <property type="molecule type" value="Genomic_DNA"/>
</dbReference>
<keyword evidence="1" id="KW-0472">Membrane</keyword>